<dbReference type="AlphaFoldDB" id="A0A899G1H6"/>
<feature type="compositionally biased region" description="Basic and acidic residues" evidence="1">
    <location>
        <begin position="1"/>
        <end position="12"/>
    </location>
</feature>
<feature type="compositionally biased region" description="Basic and acidic residues" evidence="1">
    <location>
        <begin position="101"/>
        <end position="128"/>
    </location>
</feature>
<dbReference type="OrthoDB" id="1714508at2759"/>
<dbReference type="GO" id="GO:0006355">
    <property type="term" value="P:regulation of DNA-templated transcription"/>
    <property type="evidence" value="ECO:0007669"/>
    <property type="project" value="InterPro"/>
</dbReference>
<proteinExistence type="predicted"/>
<feature type="region of interest" description="Disordered" evidence="1">
    <location>
        <begin position="101"/>
        <end position="137"/>
    </location>
</feature>
<dbReference type="Proteomes" id="UP000663699">
    <property type="component" value="Chromosome 11"/>
</dbReference>
<reference evidence="2" key="1">
    <citation type="submission" date="2020-06" db="EMBL/GenBank/DDBJ databases">
        <title>Genomes of multiple members of Pneumocystis genus reveal paths to human pathogen Pneumocystis jirovecii.</title>
        <authorList>
            <person name="Cisse O.H."/>
            <person name="Ma L."/>
            <person name="Dekker J."/>
            <person name="Khil P."/>
            <person name="Jo J."/>
            <person name="Brenchley J."/>
            <person name="Blair R."/>
            <person name="Pahar B."/>
            <person name="Chabe M."/>
            <person name="Van Rompay K.A."/>
            <person name="Keesler R."/>
            <person name="Sukura A."/>
            <person name="Hirsch V."/>
            <person name="Kutty G."/>
            <person name="Liu Y."/>
            <person name="Peng L."/>
            <person name="Chen J."/>
            <person name="Song J."/>
            <person name="Weissenbacher-Lang C."/>
            <person name="Xu J."/>
            <person name="Upham N.S."/>
            <person name="Stajich J.E."/>
            <person name="Cuomo C.A."/>
            <person name="Cushion M.T."/>
            <person name="Kovacs J.A."/>
        </authorList>
    </citation>
    <scope>NUCLEOTIDE SEQUENCE</scope>
    <source>
        <strain evidence="2">2A</strain>
    </source>
</reference>
<dbReference type="EMBL" id="CP054542">
    <property type="protein sequence ID" value="QSL66404.1"/>
    <property type="molecule type" value="Genomic_DNA"/>
</dbReference>
<sequence length="137" mass="15907">MPDQMLSEREAIRQYTAPKFGDLPESPPGNPSPILEKKFEYFRMLKEKNIHLNENLDNSTSSQNPYLLDKLINYVGIKDYYGSNLPEELQSWKELETLKMTKSEEKNTSSSETQDKPLAKSSQRDIHFASEQYSLKK</sequence>
<protein>
    <submittedName>
        <fullName evidence="2">Uncharacterized protein</fullName>
    </submittedName>
</protein>
<dbReference type="InterPro" id="IPR012479">
    <property type="entry name" value="SAP30BP"/>
</dbReference>
<evidence type="ECO:0000313" key="2">
    <source>
        <dbReference type="EMBL" id="QSL66404.1"/>
    </source>
</evidence>
<keyword evidence="3" id="KW-1185">Reference proteome</keyword>
<evidence type="ECO:0000313" key="3">
    <source>
        <dbReference type="Proteomes" id="UP000663699"/>
    </source>
</evidence>
<evidence type="ECO:0000256" key="1">
    <source>
        <dbReference type="SAM" id="MobiDB-lite"/>
    </source>
</evidence>
<feature type="region of interest" description="Disordered" evidence="1">
    <location>
        <begin position="1"/>
        <end position="34"/>
    </location>
</feature>
<gene>
    <name evidence="2" type="ORF">MERGE_000783</name>
</gene>
<dbReference type="Pfam" id="PF07818">
    <property type="entry name" value="HCNGP"/>
    <property type="match status" value="1"/>
</dbReference>
<name>A0A899G1H6_9ASCO</name>
<accession>A0A899G1H6</accession>
<organism evidence="2 3">
    <name type="scientific">Pneumocystis wakefieldiae</name>
    <dbReference type="NCBI Taxonomy" id="38082"/>
    <lineage>
        <taxon>Eukaryota</taxon>
        <taxon>Fungi</taxon>
        <taxon>Dikarya</taxon>
        <taxon>Ascomycota</taxon>
        <taxon>Taphrinomycotina</taxon>
        <taxon>Pneumocystomycetes</taxon>
        <taxon>Pneumocystaceae</taxon>
        <taxon>Pneumocystis</taxon>
    </lineage>
</organism>